<accession>A0AAU7J9W9</accession>
<dbReference type="SUPFAM" id="SSF53955">
    <property type="entry name" value="Lysozyme-like"/>
    <property type="match status" value="1"/>
</dbReference>
<dbReference type="AlphaFoldDB" id="A0AAU7J9W9"/>
<organism evidence="2">
    <name type="scientific">Alsobacter sp. KACC 23698</name>
    <dbReference type="NCBI Taxonomy" id="3149229"/>
    <lineage>
        <taxon>Bacteria</taxon>
        <taxon>Pseudomonadati</taxon>
        <taxon>Pseudomonadota</taxon>
        <taxon>Alphaproteobacteria</taxon>
        <taxon>Hyphomicrobiales</taxon>
        <taxon>Alsobacteraceae</taxon>
        <taxon>Alsobacter</taxon>
    </lineage>
</organism>
<dbReference type="InterPro" id="IPR023346">
    <property type="entry name" value="Lysozyme-like_dom_sf"/>
</dbReference>
<proteinExistence type="predicted"/>
<feature type="region of interest" description="Disordered" evidence="1">
    <location>
        <begin position="327"/>
        <end position="347"/>
    </location>
</feature>
<evidence type="ECO:0000313" key="2">
    <source>
        <dbReference type="EMBL" id="XBO37156.1"/>
    </source>
</evidence>
<name>A0AAU7J9W9_9HYPH</name>
<evidence type="ECO:0000256" key="1">
    <source>
        <dbReference type="SAM" id="MobiDB-lite"/>
    </source>
</evidence>
<protein>
    <submittedName>
        <fullName evidence="2">Lytic transglycosylase domain-containing protein</fullName>
    </submittedName>
</protein>
<dbReference type="RefSeq" id="WP_406853975.1">
    <property type="nucleotide sequence ID" value="NZ_CP157484.1"/>
</dbReference>
<dbReference type="Gene3D" id="1.10.530.10">
    <property type="match status" value="1"/>
</dbReference>
<gene>
    <name evidence="2" type="ORF">ABEG18_15600</name>
</gene>
<reference evidence="2" key="1">
    <citation type="submission" date="2024-05" db="EMBL/GenBank/DDBJ databases">
        <authorList>
            <person name="Kim S."/>
            <person name="Heo J."/>
            <person name="Choi H."/>
            <person name="Choi Y."/>
            <person name="Kwon S.-W."/>
            <person name="Kim Y."/>
        </authorList>
    </citation>
    <scope>NUCLEOTIDE SEQUENCE</scope>
    <source>
        <strain evidence="2">KACC 23698</strain>
    </source>
</reference>
<sequence length="363" mass="37572">MFLFTTPTATPETRAQSPVVDAIRQGSEQTGTSFGYLLQTAQRESSLDPAAKAKSSSASGLFQFIEQTWLGLIKTKGAEHGLGPQAQAITQSQQGRYDVPDPAARQQILQLRNDPQTAAVMAGELTRQNTAALTSALGRPPSSGELYAAHFLGAAGAGELVKRAQSTPQASAAEVFPDQAAANRAVFTDRATGRPKTVGELYASLARAGAPQAIPADPAAWGAAGQQPQSTALAYARQDGPPMHGLFRTEGSRAPMNQTVARLWAGLPAARAADDAPRFYPRTASLGASSTASDAVPAGVATIVTTPAAPAQAAAVPMPPERPAEFGPSVRTADQTGVDPAKAGGRRARAPLDLLSFMKKAVP</sequence>
<dbReference type="EMBL" id="CP157484">
    <property type="protein sequence ID" value="XBO37156.1"/>
    <property type="molecule type" value="Genomic_DNA"/>
</dbReference>